<accession>A0A4Z2BS09</accession>
<keyword evidence="3" id="KW-1185">Reference proteome</keyword>
<evidence type="ECO:0000256" key="1">
    <source>
        <dbReference type="SAM" id="MobiDB-lite"/>
    </source>
</evidence>
<organism evidence="2 3">
    <name type="scientific">Takifugu bimaculatus</name>
    <dbReference type="NCBI Taxonomy" id="433685"/>
    <lineage>
        <taxon>Eukaryota</taxon>
        <taxon>Metazoa</taxon>
        <taxon>Chordata</taxon>
        <taxon>Craniata</taxon>
        <taxon>Vertebrata</taxon>
        <taxon>Euteleostomi</taxon>
        <taxon>Actinopterygii</taxon>
        <taxon>Neopterygii</taxon>
        <taxon>Teleostei</taxon>
        <taxon>Neoteleostei</taxon>
        <taxon>Acanthomorphata</taxon>
        <taxon>Eupercaria</taxon>
        <taxon>Tetraodontiformes</taxon>
        <taxon>Tetradontoidea</taxon>
        <taxon>Tetraodontidae</taxon>
        <taxon>Takifugu</taxon>
    </lineage>
</organism>
<name>A0A4Z2BS09_9TELE</name>
<dbReference type="AlphaFoldDB" id="A0A4Z2BS09"/>
<dbReference type="Proteomes" id="UP000516260">
    <property type="component" value="Chromosome 2"/>
</dbReference>
<feature type="compositionally biased region" description="Low complexity" evidence="1">
    <location>
        <begin position="66"/>
        <end position="84"/>
    </location>
</feature>
<protein>
    <submittedName>
        <fullName evidence="2">Uncharacterized protein</fullName>
    </submittedName>
</protein>
<reference evidence="2 3" key="1">
    <citation type="submission" date="2019-04" db="EMBL/GenBank/DDBJ databases">
        <title>The sequence and de novo assembly of Takifugu bimaculatus genome using PacBio and Hi-C technologies.</title>
        <authorList>
            <person name="Xu P."/>
            <person name="Liu B."/>
            <person name="Zhou Z."/>
        </authorList>
    </citation>
    <scope>NUCLEOTIDE SEQUENCE [LARGE SCALE GENOMIC DNA]</scope>
    <source>
        <strain evidence="2">TB-2018</strain>
        <tissue evidence="2">Muscle</tissue>
    </source>
</reference>
<dbReference type="EMBL" id="SWLE01000012">
    <property type="protein sequence ID" value="TNM94366.1"/>
    <property type="molecule type" value="Genomic_DNA"/>
</dbReference>
<comment type="caution">
    <text evidence="2">The sequence shown here is derived from an EMBL/GenBank/DDBJ whole genome shotgun (WGS) entry which is preliminary data.</text>
</comment>
<gene>
    <name evidence="2" type="ORF">fugu_002542</name>
</gene>
<proteinExistence type="predicted"/>
<evidence type="ECO:0000313" key="3">
    <source>
        <dbReference type="Proteomes" id="UP000516260"/>
    </source>
</evidence>
<evidence type="ECO:0000313" key="2">
    <source>
        <dbReference type="EMBL" id="TNM94366.1"/>
    </source>
</evidence>
<feature type="region of interest" description="Disordered" evidence="1">
    <location>
        <begin position="42"/>
        <end position="94"/>
    </location>
</feature>
<sequence>MVCMCTIITVRLLQMRKSFVWAGLIRIRNVSTRITHQIIKSSSLTSTPTASRSRPATAPVLVSTVANSRPASSATRSPRSRAISLSPAPEEPNRAGDSLLATIVSVLLFLSPGGKFRNKTQTWRANDFIGCLKKKLKK</sequence>
<feature type="compositionally biased region" description="Polar residues" evidence="1">
    <location>
        <begin position="42"/>
        <end position="54"/>
    </location>
</feature>